<evidence type="ECO:0000256" key="1">
    <source>
        <dbReference type="SAM" id="MobiDB-lite"/>
    </source>
</evidence>
<gene>
    <name evidence="3" type="ORF">ACHAW5_008441</name>
</gene>
<accession>A0ABD3MEG4</accession>
<dbReference type="Proteomes" id="UP001530315">
    <property type="component" value="Unassembled WGS sequence"/>
</dbReference>
<sequence length="241" mass="27058">MFGTLHHKRRRHVSRELHSTGDDNSNNVNAVDEEVVNQHSSSSASPPSTSSSFLKALDSFGMKLKPWALSAQRKSLIYSKNETGINGNDVTITTTSKFKSVLCKLRADVLWVLYILYRGYRGFFVILPAVFREVYRKLEESDLVVDVYGDEEIEEKEYAVNANAGGGLQPRQLREPMRLRTRITISMLSAMLTLSYVVSGALRVLGKFIKTFTNTTSVESSLEAAAEEVAVNENKLREKMK</sequence>
<organism evidence="3 4">
    <name type="scientific">Stephanodiscus triporus</name>
    <dbReference type="NCBI Taxonomy" id="2934178"/>
    <lineage>
        <taxon>Eukaryota</taxon>
        <taxon>Sar</taxon>
        <taxon>Stramenopiles</taxon>
        <taxon>Ochrophyta</taxon>
        <taxon>Bacillariophyta</taxon>
        <taxon>Coscinodiscophyceae</taxon>
        <taxon>Thalassiosirophycidae</taxon>
        <taxon>Stephanodiscales</taxon>
        <taxon>Stephanodiscaceae</taxon>
        <taxon>Stephanodiscus</taxon>
    </lineage>
</organism>
<feature type="transmembrane region" description="Helical" evidence="2">
    <location>
        <begin position="109"/>
        <end position="131"/>
    </location>
</feature>
<keyword evidence="4" id="KW-1185">Reference proteome</keyword>
<dbReference type="EMBL" id="JALLAZ020001826">
    <property type="protein sequence ID" value="KAL3762515.1"/>
    <property type="molecule type" value="Genomic_DNA"/>
</dbReference>
<evidence type="ECO:0000256" key="2">
    <source>
        <dbReference type="SAM" id="Phobius"/>
    </source>
</evidence>
<reference evidence="3 4" key="1">
    <citation type="submission" date="2024-10" db="EMBL/GenBank/DDBJ databases">
        <title>Updated reference genomes for cyclostephanoid diatoms.</title>
        <authorList>
            <person name="Roberts W.R."/>
            <person name="Alverson A.J."/>
        </authorList>
    </citation>
    <scope>NUCLEOTIDE SEQUENCE [LARGE SCALE GENOMIC DNA]</scope>
    <source>
        <strain evidence="3 4">AJA276-08</strain>
    </source>
</reference>
<comment type="caution">
    <text evidence="3">The sequence shown here is derived from an EMBL/GenBank/DDBJ whole genome shotgun (WGS) entry which is preliminary data.</text>
</comment>
<feature type="transmembrane region" description="Helical" evidence="2">
    <location>
        <begin position="183"/>
        <end position="205"/>
    </location>
</feature>
<name>A0ABD3MEG4_9STRA</name>
<protein>
    <submittedName>
        <fullName evidence="3">Uncharacterized protein</fullName>
    </submittedName>
</protein>
<proteinExistence type="predicted"/>
<evidence type="ECO:0000313" key="4">
    <source>
        <dbReference type="Proteomes" id="UP001530315"/>
    </source>
</evidence>
<feature type="region of interest" description="Disordered" evidence="1">
    <location>
        <begin position="1"/>
        <end position="28"/>
    </location>
</feature>
<evidence type="ECO:0000313" key="3">
    <source>
        <dbReference type="EMBL" id="KAL3762515.1"/>
    </source>
</evidence>
<keyword evidence="2" id="KW-1133">Transmembrane helix</keyword>
<keyword evidence="2" id="KW-0472">Membrane</keyword>
<keyword evidence="2" id="KW-0812">Transmembrane</keyword>
<feature type="compositionally biased region" description="Basic residues" evidence="1">
    <location>
        <begin position="1"/>
        <end position="13"/>
    </location>
</feature>
<dbReference type="AlphaFoldDB" id="A0ABD3MEG4"/>